<evidence type="ECO:0000313" key="2">
    <source>
        <dbReference type="EMBL" id="MDC3989285.1"/>
    </source>
</evidence>
<keyword evidence="2" id="KW-0560">Oxidoreductase</keyword>
<organism evidence="2 3">
    <name type="scientific">Polyangium jinanense</name>
    <dbReference type="NCBI Taxonomy" id="2829994"/>
    <lineage>
        <taxon>Bacteria</taxon>
        <taxon>Pseudomonadati</taxon>
        <taxon>Myxococcota</taxon>
        <taxon>Polyangia</taxon>
        <taxon>Polyangiales</taxon>
        <taxon>Polyangiaceae</taxon>
        <taxon>Polyangium</taxon>
    </lineage>
</organism>
<dbReference type="InterPro" id="IPR007138">
    <property type="entry name" value="ABM_dom"/>
</dbReference>
<accession>A0A9X4B0B0</accession>
<keyword evidence="3" id="KW-1185">Reference proteome</keyword>
<name>A0A9X4B0B0_9BACT</name>
<gene>
    <name evidence="2" type="ORF">KEG57_52970</name>
</gene>
<dbReference type="Pfam" id="PF03992">
    <property type="entry name" value="ABM"/>
    <property type="match status" value="1"/>
</dbReference>
<dbReference type="EMBL" id="JAGTJJ010000103">
    <property type="protein sequence ID" value="MDC3989285.1"/>
    <property type="molecule type" value="Genomic_DNA"/>
</dbReference>
<reference evidence="2 3" key="1">
    <citation type="submission" date="2021-04" db="EMBL/GenBank/DDBJ databases">
        <title>Genome analysis of Polyangium sp.</title>
        <authorList>
            <person name="Li Y."/>
            <person name="Wang J."/>
        </authorList>
    </citation>
    <scope>NUCLEOTIDE SEQUENCE [LARGE SCALE GENOMIC DNA]</scope>
    <source>
        <strain evidence="2 3">SDU14</strain>
    </source>
</reference>
<dbReference type="Gene3D" id="3.30.70.100">
    <property type="match status" value="1"/>
</dbReference>
<comment type="caution">
    <text evidence="2">The sequence shown here is derived from an EMBL/GenBank/DDBJ whole genome shotgun (WGS) entry which is preliminary data.</text>
</comment>
<dbReference type="SUPFAM" id="SSF54909">
    <property type="entry name" value="Dimeric alpha+beta barrel"/>
    <property type="match status" value="1"/>
</dbReference>
<feature type="domain" description="ABM" evidence="1">
    <location>
        <begin position="109"/>
        <end position="200"/>
    </location>
</feature>
<protein>
    <submittedName>
        <fullName evidence="2">Antibiotic biosynthesis monooxygenase</fullName>
    </submittedName>
</protein>
<dbReference type="Proteomes" id="UP001151081">
    <property type="component" value="Unassembled WGS sequence"/>
</dbReference>
<evidence type="ECO:0000259" key="1">
    <source>
        <dbReference type="PROSITE" id="PS51725"/>
    </source>
</evidence>
<dbReference type="InterPro" id="IPR011008">
    <property type="entry name" value="Dimeric_a/b-barrel"/>
</dbReference>
<sequence>MLTQFDFYAMSSEEFQSAMASAPFQRRGRGRARLSVAIEQDNLDRDGYRRSPYDLMMVSTGPERQLENGYVDTPSPYPSLRLATRGAFRARGQHREEVAVDSTARPTGILLITLCALAPQDRERFLDQFKRAAGFMETQSGFVWSRLFEAVSGDRAGWFINVARWTSVPAFEAAFARPAFKGIISGGFKPKSQIMLARVGSSQGQRPVLEAQVMSR</sequence>
<dbReference type="RefSeq" id="WP_272460013.1">
    <property type="nucleotide sequence ID" value="NZ_JAGTJJ010000103.1"/>
</dbReference>
<proteinExistence type="predicted"/>
<dbReference type="PROSITE" id="PS51725">
    <property type="entry name" value="ABM"/>
    <property type="match status" value="1"/>
</dbReference>
<evidence type="ECO:0000313" key="3">
    <source>
        <dbReference type="Proteomes" id="UP001151081"/>
    </source>
</evidence>
<keyword evidence="2" id="KW-0503">Monooxygenase</keyword>
<dbReference type="GO" id="GO:0004497">
    <property type="term" value="F:monooxygenase activity"/>
    <property type="evidence" value="ECO:0007669"/>
    <property type="project" value="UniProtKB-KW"/>
</dbReference>
<dbReference type="AlphaFoldDB" id="A0A9X4B0B0"/>